<protein>
    <submittedName>
        <fullName evidence="1">Uncharacterized protein</fullName>
    </submittedName>
</protein>
<evidence type="ECO:0000313" key="2">
    <source>
        <dbReference type="Proteomes" id="UP000742786"/>
    </source>
</evidence>
<reference evidence="1" key="1">
    <citation type="submission" date="2021-04" db="EMBL/GenBank/DDBJ databases">
        <authorList>
            <person name="Hornung B."/>
        </authorList>
    </citation>
    <scope>NUCLEOTIDE SEQUENCE</scope>
    <source>
        <strain evidence="1">G5G6</strain>
    </source>
</reference>
<comment type="caution">
    <text evidence="1">The sequence shown here is derived from an EMBL/GenBank/DDBJ whole genome shotgun (WGS) entry which is preliminary data.</text>
</comment>
<proteinExistence type="predicted"/>
<organism evidence="1 2">
    <name type="scientific">Georgfuchsia toluolica</name>
    <dbReference type="NCBI Taxonomy" id="424218"/>
    <lineage>
        <taxon>Bacteria</taxon>
        <taxon>Pseudomonadati</taxon>
        <taxon>Pseudomonadota</taxon>
        <taxon>Betaproteobacteria</taxon>
        <taxon>Nitrosomonadales</taxon>
        <taxon>Sterolibacteriaceae</taxon>
        <taxon>Georgfuchsia</taxon>
    </lineage>
</organism>
<gene>
    <name evidence="1" type="ORF">GTOL_11928</name>
</gene>
<sequence length="87" mass="10709">MVSRHYNNINMVLLFNLFTKSKHSSLRYIRLSGTEEEEKEKEPRHYVPGFQNRPVAGRRRRQQFLYLTAFLMLNRQKWRLNYYTNKV</sequence>
<accession>A0A916J521</accession>
<dbReference type="AlphaFoldDB" id="A0A916J521"/>
<keyword evidence="2" id="KW-1185">Reference proteome</keyword>
<evidence type="ECO:0000313" key="1">
    <source>
        <dbReference type="EMBL" id="CAG4884045.1"/>
    </source>
</evidence>
<name>A0A916J521_9PROT</name>
<dbReference type="Proteomes" id="UP000742786">
    <property type="component" value="Unassembled WGS sequence"/>
</dbReference>
<dbReference type="EMBL" id="CAJQUM010000001">
    <property type="protein sequence ID" value="CAG4884045.1"/>
    <property type="molecule type" value="Genomic_DNA"/>
</dbReference>